<comment type="caution">
    <text evidence="2">The sequence shown here is derived from an EMBL/GenBank/DDBJ whole genome shotgun (WGS) entry which is preliminary data.</text>
</comment>
<proteinExistence type="predicted"/>
<dbReference type="EMBL" id="MTYJ01000096">
    <property type="protein sequence ID" value="OQV14923.1"/>
    <property type="molecule type" value="Genomic_DNA"/>
</dbReference>
<name>A0A1W0WIH7_HYPEX</name>
<dbReference type="AlphaFoldDB" id="A0A1W0WIH7"/>
<gene>
    <name evidence="2" type="ORF">BV898_10825</name>
</gene>
<evidence type="ECO:0000313" key="3">
    <source>
        <dbReference type="Proteomes" id="UP000192578"/>
    </source>
</evidence>
<sequence length="252" mass="28050">MTLLQLSDFQLGQPLQLPARTTARISSSDNRSNFQLGQPLRSLGLVPRRAMEKRPQKRKDDSADALSGKRSQTSSHSATHIIPMLRADAAARFANGEPLGRVRAHSPTQDARNFKLFKKTHHEAVSSTATTPPPTHSRTDPVARSTTPLLFEAVPEPDKMSPSKRLVSPSPTQPPRPPPSKKSKRNAAPLEELDEDVIMDTPPRIERKTEKGGKTKTDAVDATAEGSRRMTRKWREKSVEEVEPLPVKRRRK</sequence>
<feature type="region of interest" description="Disordered" evidence="1">
    <location>
        <begin position="23"/>
        <end position="80"/>
    </location>
</feature>
<dbReference type="Proteomes" id="UP000192578">
    <property type="component" value="Unassembled WGS sequence"/>
</dbReference>
<feature type="compositionally biased region" description="Basic and acidic residues" evidence="1">
    <location>
        <begin position="49"/>
        <end position="62"/>
    </location>
</feature>
<protein>
    <submittedName>
        <fullName evidence="2">Uncharacterized protein</fullName>
    </submittedName>
</protein>
<reference evidence="3" key="1">
    <citation type="submission" date="2017-01" db="EMBL/GenBank/DDBJ databases">
        <title>Comparative genomics of anhydrobiosis in the tardigrade Hypsibius dujardini.</title>
        <authorList>
            <person name="Yoshida Y."/>
            <person name="Koutsovoulos G."/>
            <person name="Laetsch D."/>
            <person name="Stevens L."/>
            <person name="Kumar S."/>
            <person name="Horikawa D."/>
            <person name="Ishino K."/>
            <person name="Komine S."/>
            <person name="Tomita M."/>
            <person name="Blaxter M."/>
            <person name="Arakawa K."/>
        </authorList>
    </citation>
    <scope>NUCLEOTIDE SEQUENCE [LARGE SCALE GENOMIC DNA]</scope>
    <source>
        <strain evidence="3">Z151</strain>
    </source>
</reference>
<feature type="compositionally biased region" description="Polar residues" evidence="1">
    <location>
        <begin position="69"/>
        <end position="78"/>
    </location>
</feature>
<accession>A0A1W0WIH7</accession>
<evidence type="ECO:0000313" key="2">
    <source>
        <dbReference type="EMBL" id="OQV14923.1"/>
    </source>
</evidence>
<feature type="compositionally biased region" description="Basic and acidic residues" evidence="1">
    <location>
        <begin position="203"/>
        <end position="219"/>
    </location>
</feature>
<keyword evidence="3" id="KW-1185">Reference proteome</keyword>
<organism evidence="2 3">
    <name type="scientific">Hypsibius exemplaris</name>
    <name type="common">Freshwater tardigrade</name>
    <dbReference type="NCBI Taxonomy" id="2072580"/>
    <lineage>
        <taxon>Eukaryota</taxon>
        <taxon>Metazoa</taxon>
        <taxon>Ecdysozoa</taxon>
        <taxon>Tardigrada</taxon>
        <taxon>Eutardigrada</taxon>
        <taxon>Parachela</taxon>
        <taxon>Hypsibioidea</taxon>
        <taxon>Hypsibiidae</taxon>
        <taxon>Hypsibius</taxon>
    </lineage>
</organism>
<feature type="region of interest" description="Disordered" evidence="1">
    <location>
        <begin position="121"/>
        <end position="252"/>
    </location>
</feature>
<evidence type="ECO:0000256" key="1">
    <source>
        <dbReference type="SAM" id="MobiDB-lite"/>
    </source>
</evidence>
<feature type="compositionally biased region" description="Polar residues" evidence="1">
    <location>
        <begin position="23"/>
        <end position="36"/>
    </location>
</feature>